<proteinExistence type="predicted"/>
<dbReference type="Gene3D" id="2.20.25.240">
    <property type="match status" value="1"/>
</dbReference>
<name>A0A8J5JIK5_HOMAM</name>
<evidence type="ECO:0000256" key="3">
    <source>
        <dbReference type="ARBA" id="ARBA00022833"/>
    </source>
</evidence>
<dbReference type="GO" id="GO:0008270">
    <property type="term" value="F:zinc ion binding"/>
    <property type="evidence" value="ECO:0007669"/>
    <property type="project" value="UniProtKB-KW"/>
</dbReference>
<protein>
    <submittedName>
        <fullName evidence="5">Putative FLYWCH zinc finger domain-containing protein 1</fullName>
    </submittedName>
</protein>
<keyword evidence="1" id="KW-0479">Metal-binding</keyword>
<evidence type="ECO:0000313" key="5">
    <source>
        <dbReference type="EMBL" id="KAG7158250.1"/>
    </source>
</evidence>
<evidence type="ECO:0000259" key="4">
    <source>
        <dbReference type="Pfam" id="PF04500"/>
    </source>
</evidence>
<accession>A0A8J5JIK5</accession>
<organism evidence="5 6">
    <name type="scientific">Homarus americanus</name>
    <name type="common">American lobster</name>
    <dbReference type="NCBI Taxonomy" id="6706"/>
    <lineage>
        <taxon>Eukaryota</taxon>
        <taxon>Metazoa</taxon>
        <taxon>Ecdysozoa</taxon>
        <taxon>Arthropoda</taxon>
        <taxon>Crustacea</taxon>
        <taxon>Multicrustacea</taxon>
        <taxon>Malacostraca</taxon>
        <taxon>Eumalacostraca</taxon>
        <taxon>Eucarida</taxon>
        <taxon>Decapoda</taxon>
        <taxon>Pleocyemata</taxon>
        <taxon>Astacidea</taxon>
        <taxon>Nephropoidea</taxon>
        <taxon>Nephropidae</taxon>
        <taxon>Homarus</taxon>
    </lineage>
</organism>
<dbReference type="EMBL" id="JAHLQT010035566">
    <property type="protein sequence ID" value="KAG7158250.1"/>
    <property type="molecule type" value="Genomic_DNA"/>
</dbReference>
<gene>
    <name evidence="5" type="ORF">Hamer_G008889</name>
</gene>
<evidence type="ECO:0000256" key="1">
    <source>
        <dbReference type="ARBA" id="ARBA00022723"/>
    </source>
</evidence>
<dbReference type="InterPro" id="IPR007588">
    <property type="entry name" value="Znf_FLYWCH"/>
</dbReference>
<dbReference type="Proteomes" id="UP000747542">
    <property type="component" value="Unassembled WGS sequence"/>
</dbReference>
<sequence>MPHVITSTRGREKLVDDMNYIYGAQKRNAYGSKTYWKCEVKCCKARIHTLTQDEDYGIIKRVGDHHHSSSVAKPKVRKQLADLKVAAISSQECPRSLIAATSANLDENEMAELPSTSCLSRNIRKWRQGKVSAPPIPQNLSGYKISVE</sequence>
<keyword evidence="6" id="KW-1185">Reference proteome</keyword>
<reference evidence="5" key="1">
    <citation type="journal article" date="2021" name="Sci. Adv.">
        <title>The American lobster genome reveals insights on longevity, neural, and immune adaptations.</title>
        <authorList>
            <person name="Polinski J.M."/>
            <person name="Zimin A.V."/>
            <person name="Clark K.F."/>
            <person name="Kohn A.B."/>
            <person name="Sadowski N."/>
            <person name="Timp W."/>
            <person name="Ptitsyn A."/>
            <person name="Khanna P."/>
            <person name="Romanova D.Y."/>
            <person name="Williams P."/>
            <person name="Greenwood S.J."/>
            <person name="Moroz L.L."/>
            <person name="Walt D.R."/>
            <person name="Bodnar A.G."/>
        </authorList>
    </citation>
    <scope>NUCLEOTIDE SEQUENCE</scope>
    <source>
        <strain evidence="5">GMGI-L3</strain>
    </source>
</reference>
<evidence type="ECO:0000313" key="6">
    <source>
        <dbReference type="Proteomes" id="UP000747542"/>
    </source>
</evidence>
<keyword evidence="3" id="KW-0862">Zinc</keyword>
<dbReference type="Pfam" id="PF04500">
    <property type="entry name" value="FLYWCH"/>
    <property type="match status" value="1"/>
</dbReference>
<feature type="domain" description="FLYWCH-type" evidence="4">
    <location>
        <begin position="5"/>
        <end position="67"/>
    </location>
</feature>
<keyword evidence="2" id="KW-0863">Zinc-finger</keyword>
<comment type="caution">
    <text evidence="5">The sequence shown here is derived from an EMBL/GenBank/DDBJ whole genome shotgun (WGS) entry which is preliminary data.</text>
</comment>
<evidence type="ECO:0000256" key="2">
    <source>
        <dbReference type="ARBA" id="ARBA00022771"/>
    </source>
</evidence>
<dbReference type="AlphaFoldDB" id="A0A8J5JIK5"/>